<dbReference type="RefSeq" id="WP_193930161.1">
    <property type="nucleotide sequence ID" value="NZ_JADEYC010000043.1"/>
</dbReference>
<keyword evidence="1" id="KW-0472">Membrane</keyword>
<name>A0A929G1N1_9PSEU</name>
<sequence length="148" mass="15554">MITGKSRGAVSSGNQNTTQALFGISGSSIGGYTYLPYGWITVIGTVAGLNPFRWIGRPQLPASDYYLTNRYYYLGLLRFTQPDPSGQELNPYTYATGDPINRSDPSGLIAECTAAILGQQGMIIVTAAAVVAAIAPIVIAGAFIGVLS</sequence>
<feature type="transmembrane region" description="Helical" evidence="1">
    <location>
        <begin position="123"/>
        <end position="147"/>
    </location>
</feature>
<evidence type="ECO:0000313" key="3">
    <source>
        <dbReference type="Proteomes" id="UP000598360"/>
    </source>
</evidence>
<dbReference type="NCBIfam" id="TIGR03696">
    <property type="entry name" value="Rhs_assc_core"/>
    <property type="match status" value="1"/>
</dbReference>
<dbReference type="InterPro" id="IPR022385">
    <property type="entry name" value="Rhs_assc_core"/>
</dbReference>
<dbReference type="Proteomes" id="UP000598360">
    <property type="component" value="Unassembled WGS sequence"/>
</dbReference>
<protein>
    <submittedName>
        <fullName evidence="2">RHS repeat-associated core domain-containing protein</fullName>
    </submittedName>
</protein>
<gene>
    <name evidence="2" type="ORF">IQ251_18600</name>
</gene>
<evidence type="ECO:0000256" key="1">
    <source>
        <dbReference type="SAM" id="Phobius"/>
    </source>
</evidence>
<dbReference type="Gene3D" id="2.180.10.10">
    <property type="entry name" value="RHS repeat-associated core"/>
    <property type="match status" value="1"/>
</dbReference>
<keyword evidence="3" id="KW-1185">Reference proteome</keyword>
<comment type="caution">
    <text evidence="2">The sequence shown here is derived from an EMBL/GenBank/DDBJ whole genome shotgun (WGS) entry which is preliminary data.</text>
</comment>
<evidence type="ECO:0000313" key="2">
    <source>
        <dbReference type="EMBL" id="MBE9376464.1"/>
    </source>
</evidence>
<dbReference type="EMBL" id="JADEYC010000043">
    <property type="protein sequence ID" value="MBE9376464.1"/>
    <property type="molecule type" value="Genomic_DNA"/>
</dbReference>
<organism evidence="2 3">
    <name type="scientific">Saccharopolyspora montiporae</name>
    <dbReference type="NCBI Taxonomy" id="2781240"/>
    <lineage>
        <taxon>Bacteria</taxon>
        <taxon>Bacillati</taxon>
        <taxon>Actinomycetota</taxon>
        <taxon>Actinomycetes</taxon>
        <taxon>Pseudonocardiales</taxon>
        <taxon>Pseudonocardiaceae</taxon>
        <taxon>Saccharopolyspora</taxon>
    </lineage>
</organism>
<keyword evidence="1" id="KW-1133">Transmembrane helix</keyword>
<accession>A0A929G1N1</accession>
<dbReference type="AlphaFoldDB" id="A0A929G1N1"/>
<reference evidence="2" key="1">
    <citation type="submission" date="2020-10" db="EMBL/GenBank/DDBJ databases">
        <title>Diversity and distribution of actinomycetes associated with coral in the coast of Hainan.</title>
        <authorList>
            <person name="Li F."/>
        </authorList>
    </citation>
    <scope>NUCLEOTIDE SEQUENCE</scope>
    <source>
        <strain evidence="2">HNM0983</strain>
    </source>
</reference>
<proteinExistence type="predicted"/>
<keyword evidence="1" id="KW-0812">Transmembrane</keyword>